<feature type="binding site" evidence="5">
    <location>
        <position position="174"/>
    </location>
    <ligand>
        <name>GTP</name>
        <dbReference type="ChEBI" id="CHEBI:37565"/>
    </ligand>
</feature>
<sequence>MHIHWFPGHMAKAQRMIREQLKLIDVVIELLDARIPYSSANPVISEIIGEKPHVVALNKIDLAEPELTKQWMSHFQNMNFSVVALDAASGNGMKNLIGQVEKIAGDKLAKLAAKGIKPRAVRAMILGIPNVGKSSLINRLLGSATVRTGDKPGVTRGQQWIKVGKNLELLDTPGVLWPKLDDQEIAFKLAATGAIKDDVYDAEKVILKLVGLLRDDYSERLITRYNLPLPLPADDSELLGLIAARRGCLRSGGIVDYDKAGRIVLNEFRSGKLGGFTLDRPNTELDGMSNN</sequence>
<dbReference type="Proteomes" id="UP000276437">
    <property type="component" value="Chromosome"/>
</dbReference>
<dbReference type="InterPro" id="IPR027417">
    <property type="entry name" value="P-loop_NTPase"/>
</dbReference>
<dbReference type="InterPro" id="IPR030378">
    <property type="entry name" value="G_CP_dom"/>
</dbReference>
<feature type="binding site" evidence="5">
    <location>
        <begin position="58"/>
        <end position="61"/>
    </location>
    <ligand>
        <name>GTP</name>
        <dbReference type="ChEBI" id="CHEBI:37565"/>
    </ligand>
</feature>
<dbReference type="EMBL" id="AP018449">
    <property type="protein sequence ID" value="BBB93211.1"/>
    <property type="molecule type" value="Genomic_DNA"/>
</dbReference>
<organism evidence="7 8">
    <name type="scientific">Methylomusa anaerophila</name>
    <dbReference type="NCBI Taxonomy" id="1930071"/>
    <lineage>
        <taxon>Bacteria</taxon>
        <taxon>Bacillati</taxon>
        <taxon>Bacillota</taxon>
        <taxon>Negativicutes</taxon>
        <taxon>Selenomonadales</taxon>
        <taxon>Sporomusaceae</taxon>
        <taxon>Methylomusa</taxon>
    </lineage>
</organism>
<keyword evidence="3 4" id="KW-0342">GTP-binding</keyword>
<proteinExistence type="inferred from homology"/>
<dbReference type="InterPro" id="IPR016478">
    <property type="entry name" value="GTPase_MTG1"/>
</dbReference>
<evidence type="ECO:0000256" key="3">
    <source>
        <dbReference type="ARBA" id="ARBA00023134"/>
    </source>
</evidence>
<dbReference type="Pfam" id="PF01926">
    <property type="entry name" value="MMR_HSR1"/>
    <property type="match status" value="1"/>
</dbReference>
<feature type="binding site" evidence="5">
    <location>
        <begin position="130"/>
        <end position="135"/>
    </location>
    <ligand>
        <name>GTP</name>
        <dbReference type="ChEBI" id="CHEBI:37565"/>
    </ligand>
</feature>
<dbReference type="PROSITE" id="PS51721">
    <property type="entry name" value="G_CP"/>
    <property type="match status" value="1"/>
</dbReference>
<comment type="similarity">
    <text evidence="4">Belongs to the TRAFAC class YlqF/YawG GTPase family. MTG1 subfamily.</text>
</comment>
<gene>
    <name evidence="7" type="primary">rbgA</name>
    <name evidence="7" type="ORF">MAMMFC1_03920</name>
</gene>
<name>A0A348AQ63_9FIRM</name>
<dbReference type="InterPro" id="IPR019991">
    <property type="entry name" value="GTP-bd_ribosome_bgen"/>
</dbReference>
<evidence type="ECO:0000256" key="5">
    <source>
        <dbReference type="PIRSR" id="PIRSR006230-1"/>
    </source>
</evidence>
<dbReference type="FunFam" id="3.40.50.300:FF:000590">
    <property type="entry name" value="Ribosome biogenesis GTPase A"/>
    <property type="match status" value="1"/>
</dbReference>
<keyword evidence="8" id="KW-1185">Reference proteome</keyword>
<dbReference type="AlphaFoldDB" id="A0A348AQ63"/>
<keyword evidence="2 4" id="KW-0547">Nucleotide-binding</keyword>
<dbReference type="PANTHER" id="PTHR45782">
    <property type="entry name" value="MITOCHONDRIAL RIBOSOME-ASSOCIATED GTPASE 1"/>
    <property type="match status" value="1"/>
</dbReference>
<dbReference type="GO" id="GO:0005525">
    <property type="term" value="F:GTP binding"/>
    <property type="evidence" value="ECO:0007669"/>
    <property type="project" value="UniProtKB-KW"/>
</dbReference>
<protein>
    <recommendedName>
        <fullName evidence="1 4">Ribosome biogenesis GTPase A</fullName>
    </recommendedName>
</protein>
<dbReference type="GO" id="GO:0006412">
    <property type="term" value="P:translation"/>
    <property type="evidence" value="ECO:0007669"/>
    <property type="project" value="TreeGrafter"/>
</dbReference>
<dbReference type="PIRSF" id="PIRSF006230">
    <property type="entry name" value="MG442"/>
    <property type="match status" value="1"/>
</dbReference>
<dbReference type="Gene3D" id="3.40.50.300">
    <property type="entry name" value="P-loop containing nucleotide triphosphate hydrolases"/>
    <property type="match status" value="1"/>
</dbReference>
<dbReference type="KEGG" id="mana:MAMMFC1_03920"/>
<comment type="function">
    <text evidence="4">Required for a late step of 50S ribosomal subunit assembly. Has GTPase activity.</text>
</comment>
<keyword evidence="4" id="KW-0963">Cytoplasm</keyword>
<dbReference type="GO" id="GO:0003924">
    <property type="term" value="F:GTPase activity"/>
    <property type="evidence" value="ECO:0007669"/>
    <property type="project" value="TreeGrafter"/>
</dbReference>
<evidence type="ECO:0000313" key="7">
    <source>
        <dbReference type="EMBL" id="BBB93211.1"/>
    </source>
</evidence>
<comment type="subcellular location">
    <subcellularLocation>
        <location evidence="4">Cytoplasm</location>
    </subcellularLocation>
</comment>
<evidence type="ECO:0000313" key="8">
    <source>
        <dbReference type="Proteomes" id="UP000276437"/>
    </source>
</evidence>
<evidence type="ECO:0000256" key="4">
    <source>
        <dbReference type="PIRNR" id="PIRNR006230"/>
    </source>
</evidence>
<evidence type="ECO:0000256" key="1">
    <source>
        <dbReference type="ARBA" id="ARBA00014898"/>
    </source>
</evidence>
<dbReference type="NCBIfam" id="TIGR03596">
    <property type="entry name" value="GTPase_YlqF"/>
    <property type="match status" value="1"/>
</dbReference>
<dbReference type="InterPro" id="IPR006073">
    <property type="entry name" value="GTP-bd"/>
</dbReference>
<evidence type="ECO:0000259" key="6">
    <source>
        <dbReference type="PROSITE" id="PS51721"/>
    </source>
</evidence>
<evidence type="ECO:0000256" key="2">
    <source>
        <dbReference type="ARBA" id="ARBA00022741"/>
    </source>
</evidence>
<accession>A0A348AQ63</accession>
<dbReference type="InterPro" id="IPR023179">
    <property type="entry name" value="GTP-bd_ortho_bundle_sf"/>
</dbReference>
<dbReference type="SUPFAM" id="SSF52540">
    <property type="entry name" value="P-loop containing nucleoside triphosphate hydrolases"/>
    <property type="match status" value="1"/>
</dbReference>
<dbReference type="Gene3D" id="1.10.1580.10">
    <property type="match status" value="1"/>
</dbReference>
<dbReference type="CDD" id="cd01856">
    <property type="entry name" value="YlqF"/>
    <property type="match status" value="1"/>
</dbReference>
<feature type="domain" description="CP-type G" evidence="6">
    <location>
        <begin position="13"/>
        <end position="178"/>
    </location>
</feature>
<reference evidence="7 8" key="1">
    <citation type="journal article" date="2018" name="Int. J. Syst. Evol. Microbiol.">
        <title>Methylomusa anaerophila gen. nov., sp. nov., an anaerobic methanol-utilizing bacterium isolated from a microbial fuel cell.</title>
        <authorList>
            <person name="Amano N."/>
            <person name="Yamamuro A."/>
            <person name="Miyahara M."/>
            <person name="Kouzuma A."/>
            <person name="Abe T."/>
            <person name="Watanabe K."/>
        </authorList>
    </citation>
    <scope>NUCLEOTIDE SEQUENCE [LARGE SCALE GENOMIC DNA]</scope>
    <source>
        <strain evidence="7 8">MMFC1</strain>
    </source>
</reference>
<dbReference type="GO" id="GO:0005737">
    <property type="term" value="C:cytoplasm"/>
    <property type="evidence" value="ECO:0007669"/>
    <property type="project" value="UniProtKB-SubCell"/>
</dbReference>
<dbReference type="PANTHER" id="PTHR45782:SF4">
    <property type="entry name" value="MITOCHONDRIAL RIBOSOME-ASSOCIATED GTPASE 1"/>
    <property type="match status" value="1"/>
</dbReference>